<organism evidence="2 3">
    <name type="scientific">Thalassococcus profundi</name>
    <dbReference type="NCBI Taxonomy" id="2282382"/>
    <lineage>
        <taxon>Bacteria</taxon>
        <taxon>Pseudomonadati</taxon>
        <taxon>Pseudomonadota</taxon>
        <taxon>Alphaproteobacteria</taxon>
        <taxon>Rhodobacterales</taxon>
        <taxon>Roseobacteraceae</taxon>
        <taxon>Thalassococcus</taxon>
    </lineage>
</organism>
<comment type="caution">
    <text evidence="2">The sequence shown here is derived from an EMBL/GenBank/DDBJ whole genome shotgun (WGS) entry which is preliminary data.</text>
</comment>
<dbReference type="InterPro" id="IPR045584">
    <property type="entry name" value="Pilin-like"/>
</dbReference>
<dbReference type="OrthoDB" id="7727770at2"/>
<dbReference type="NCBIfam" id="TIGR02532">
    <property type="entry name" value="IV_pilin_GFxxxE"/>
    <property type="match status" value="1"/>
</dbReference>
<dbReference type="AlphaFoldDB" id="A0A369TN42"/>
<proteinExistence type="predicted"/>
<dbReference type="PROSITE" id="PS00409">
    <property type="entry name" value="PROKAR_NTER_METHYL"/>
    <property type="match status" value="1"/>
</dbReference>
<feature type="transmembrane region" description="Helical" evidence="1">
    <location>
        <begin position="20"/>
        <end position="39"/>
    </location>
</feature>
<dbReference type="RefSeq" id="WP_114510854.1">
    <property type="nucleotide sequence ID" value="NZ_QPMK01000006.1"/>
</dbReference>
<keyword evidence="1" id="KW-0812">Transmembrane</keyword>
<dbReference type="Pfam" id="PF07963">
    <property type="entry name" value="N_methyl"/>
    <property type="match status" value="1"/>
</dbReference>
<dbReference type="Gene3D" id="3.55.40.10">
    <property type="entry name" value="minor pseudopilin epsh domain"/>
    <property type="match status" value="1"/>
</dbReference>
<dbReference type="InterPro" id="IPR012902">
    <property type="entry name" value="N_methyl_site"/>
</dbReference>
<dbReference type="EMBL" id="QPMK01000006">
    <property type="protein sequence ID" value="RDD66282.1"/>
    <property type="molecule type" value="Genomic_DNA"/>
</dbReference>
<sequence length="162" mass="16915">MARAAHPPRPGDAGVTLIELLVVLVVVGVLAGAAALTVGQPGQRRDAAQEAALLAARLDIAAERAVIDGRTARMDWREDGYAFAQWDGSDWRPHAVQALADHHVLANGVILRRDPGARAGAFRITSALDGGGEDAAVFELATEGGTLEVRFDGFSASAETLP</sequence>
<keyword evidence="1" id="KW-0472">Membrane</keyword>
<keyword evidence="1" id="KW-1133">Transmembrane helix</keyword>
<dbReference type="SUPFAM" id="SSF54523">
    <property type="entry name" value="Pili subunits"/>
    <property type="match status" value="1"/>
</dbReference>
<name>A0A369TN42_9RHOB</name>
<dbReference type="Proteomes" id="UP000253977">
    <property type="component" value="Unassembled WGS sequence"/>
</dbReference>
<keyword evidence="3" id="KW-1185">Reference proteome</keyword>
<evidence type="ECO:0000313" key="3">
    <source>
        <dbReference type="Proteomes" id="UP000253977"/>
    </source>
</evidence>
<evidence type="ECO:0000256" key="1">
    <source>
        <dbReference type="SAM" id="Phobius"/>
    </source>
</evidence>
<reference evidence="2 3" key="1">
    <citation type="submission" date="2018-07" db="EMBL/GenBank/DDBJ databases">
        <title>Thalassococcus profundi sp. nov., a marine bacterium isolated from deep seawater of Okinawa Trough.</title>
        <authorList>
            <person name="Yu M."/>
        </authorList>
    </citation>
    <scope>NUCLEOTIDE SEQUENCE [LARGE SCALE GENOMIC DNA]</scope>
    <source>
        <strain evidence="2 3">WRAS1</strain>
    </source>
</reference>
<protein>
    <submittedName>
        <fullName evidence="2">Type II secretion system protein GspH</fullName>
    </submittedName>
</protein>
<evidence type="ECO:0000313" key="2">
    <source>
        <dbReference type="EMBL" id="RDD66282.1"/>
    </source>
</evidence>
<accession>A0A369TN42</accession>
<gene>
    <name evidence="2" type="primary">gspH</name>
    <name evidence="2" type="ORF">DU478_10180</name>
</gene>